<dbReference type="PROSITE" id="PS51352">
    <property type="entry name" value="THIOREDOXIN_2"/>
    <property type="match status" value="1"/>
</dbReference>
<dbReference type="Proteomes" id="UP000315217">
    <property type="component" value="Unassembled WGS sequence"/>
</dbReference>
<dbReference type="InterPro" id="IPR050455">
    <property type="entry name" value="Tpx_Peroxidase_subfamily"/>
</dbReference>
<evidence type="ECO:0000256" key="1">
    <source>
        <dbReference type="ARBA" id="ARBA00022559"/>
    </source>
</evidence>
<gene>
    <name evidence="8" type="ORF">E6G98_07825</name>
    <name evidence="7" type="ORF">E6G99_09830</name>
</gene>
<dbReference type="Proteomes" id="UP000318661">
    <property type="component" value="Unassembled WGS sequence"/>
</dbReference>
<evidence type="ECO:0000256" key="4">
    <source>
        <dbReference type="ARBA" id="ARBA00023284"/>
    </source>
</evidence>
<dbReference type="InterPro" id="IPR000866">
    <property type="entry name" value="AhpC/TSA"/>
</dbReference>
<keyword evidence="1" id="KW-0575">Peroxidase</keyword>
<name>A0A537LB87_9BACT</name>
<feature type="domain" description="Thioredoxin" evidence="6">
    <location>
        <begin position="3"/>
        <end position="158"/>
    </location>
</feature>
<dbReference type="CDD" id="cd03018">
    <property type="entry name" value="PRX_AhpE_like"/>
    <property type="match status" value="1"/>
</dbReference>
<accession>A0A537LB87</accession>
<reference evidence="9 10" key="1">
    <citation type="journal article" date="2019" name="Nat. Microbiol.">
        <title>Mediterranean grassland soil C-N compound turnover is dependent on rainfall and depth, and is mediated by genomically divergent microorganisms.</title>
        <authorList>
            <person name="Diamond S."/>
            <person name="Andeer P.F."/>
            <person name="Li Z."/>
            <person name="Crits-Christoph A."/>
            <person name="Burstein D."/>
            <person name="Anantharaman K."/>
            <person name="Lane K.R."/>
            <person name="Thomas B.C."/>
            <person name="Pan C."/>
            <person name="Northen T.R."/>
            <person name="Banfield J.F."/>
        </authorList>
    </citation>
    <scope>NUCLEOTIDE SEQUENCE [LARGE SCALE GENOMIC DNA]</scope>
    <source>
        <strain evidence="8">NP_1</strain>
        <strain evidence="7">NP_2</strain>
    </source>
</reference>
<evidence type="ECO:0000313" key="8">
    <source>
        <dbReference type="EMBL" id="TMJ10266.1"/>
    </source>
</evidence>
<evidence type="ECO:0000256" key="5">
    <source>
        <dbReference type="PIRSR" id="PIRSR000239-1"/>
    </source>
</evidence>
<dbReference type="InterPro" id="IPR013766">
    <property type="entry name" value="Thioredoxin_domain"/>
</dbReference>
<protein>
    <submittedName>
        <fullName evidence="7">Peroxiredoxin</fullName>
    </submittedName>
</protein>
<dbReference type="InterPro" id="IPR036249">
    <property type="entry name" value="Thioredoxin-like_sf"/>
</dbReference>
<dbReference type="Gene3D" id="3.40.30.10">
    <property type="entry name" value="Glutaredoxin"/>
    <property type="match status" value="1"/>
</dbReference>
<dbReference type="AlphaFoldDB" id="A0A537LB87"/>
<dbReference type="PIRSF" id="PIRSF000239">
    <property type="entry name" value="AHPC"/>
    <property type="match status" value="1"/>
</dbReference>
<sequence length="158" mass="17426">MAVEVGKRVPDVTLVSSERKAVKLSEFLGKPTVLAFFPGAFTGVCTKELCTFRDGMAKFNEMKAQVLAVSVDSPFAQKAFAEQNKLNFTLLSDFRREAVRTFGIEDPNFINGLLPGVAKRSVFVLDKGGTVTYRWVSDNPGVEPNYQEVEAAVRKITN</sequence>
<dbReference type="PANTHER" id="PTHR43110:SF1">
    <property type="entry name" value="THIOL PEROXIDASE"/>
    <property type="match status" value="1"/>
</dbReference>
<evidence type="ECO:0000313" key="9">
    <source>
        <dbReference type="Proteomes" id="UP000315217"/>
    </source>
</evidence>
<keyword evidence="4" id="KW-0676">Redox-active center</keyword>
<evidence type="ECO:0000256" key="3">
    <source>
        <dbReference type="ARBA" id="ARBA00023002"/>
    </source>
</evidence>
<evidence type="ECO:0000313" key="7">
    <source>
        <dbReference type="EMBL" id="TMJ05299.1"/>
    </source>
</evidence>
<dbReference type="Pfam" id="PF00578">
    <property type="entry name" value="AhpC-TSA"/>
    <property type="match status" value="1"/>
</dbReference>
<keyword evidence="3" id="KW-0560">Oxidoreductase</keyword>
<dbReference type="EMBL" id="VBAI01000122">
    <property type="protein sequence ID" value="TMJ10266.1"/>
    <property type="molecule type" value="Genomic_DNA"/>
</dbReference>
<dbReference type="InterPro" id="IPR024706">
    <property type="entry name" value="Peroxiredoxin_AhpC-typ"/>
</dbReference>
<dbReference type="GO" id="GO:0004601">
    <property type="term" value="F:peroxidase activity"/>
    <property type="evidence" value="ECO:0007669"/>
    <property type="project" value="UniProtKB-KW"/>
</dbReference>
<dbReference type="SUPFAM" id="SSF52833">
    <property type="entry name" value="Thioredoxin-like"/>
    <property type="match status" value="1"/>
</dbReference>
<evidence type="ECO:0000259" key="6">
    <source>
        <dbReference type="PROSITE" id="PS51352"/>
    </source>
</evidence>
<keyword evidence="2" id="KW-0049">Antioxidant</keyword>
<dbReference type="EMBL" id="VBAJ01000249">
    <property type="protein sequence ID" value="TMJ05299.1"/>
    <property type="molecule type" value="Genomic_DNA"/>
</dbReference>
<proteinExistence type="predicted"/>
<comment type="caution">
    <text evidence="7">The sequence shown here is derived from an EMBL/GenBank/DDBJ whole genome shotgun (WGS) entry which is preliminary data.</text>
</comment>
<evidence type="ECO:0000313" key="10">
    <source>
        <dbReference type="Proteomes" id="UP000318661"/>
    </source>
</evidence>
<evidence type="ECO:0000256" key="2">
    <source>
        <dbReference type="ARBA" id="ARBA00022862"/>
    </source>
</evidence>
<organism evidence="7 10">
    <name type="scientific">Candidatus Segetimicrobium genomatis</name>
    <dbReference type="NCBI Taxonomy" id="2569760"/>
    <lineage>
        <taxon>Bacteria</taxon>
        <taxon>Bacillati</taxon>
        <taxon>Candidatus Sysuimicrobiota</taxon>
        <taxon>Candidatus Sysuimicrobiia</taxon>
        <taxon>Candidatus Sysuimicrobiales</taxon>
        <taxon>Candidatus Segetimicrobiaceae</taxon>
        <taxon>Candidatus Segetimicrobium</taxon>
    </lineage>
</organism>
<feature type="active site" description="Cysteine sulfenic acid (-SOH) intermediate; for peroxidase activity" evidence="5">
    <location>
        <position position="45"/>
    </location>
</feature>
<dbReference type="PANTHER" id="PTHR43110">
    <property type="entry name" value="THIOL PEROXIDASE"/>
    <property type="match status" value="1"/>
</dbReference>